<proteinExistence type="predicted"/>
<dbReference type="AlphaFoldDB" id="A0A0S4IR08"/>
<dbReference type="Gene3D" id="3.30.710.10">
    <property type="entry name" value="Potassium Channel Kv1.1, Chain A"/>
    <property type="match status" value="1"/>
</dbReference>
<dbReference type="EMBL" id="CYKH01000483">
    <property type="protein sequence ID" value="CUF99546.1"/>
    <property type="molecule type" value="Genomic_DNA"/>
</dbReference>
<accession>A0A0S4IR08</accession>
<organism evidence="1 2">
    <name type="scientific">Bodo saltans</name>
    <name type="common">Flagellated protozoan</name>
    <dbReference type="NCBI Taxonomy" id="75058"/>
    <lineage>
        <taxon>Eukaryota</taxon>
        <taxon>Discoba</taxon>
        <taxon>Euglenozoa</taxon>
        <taxon>Kinetoplastea</taxon>
        <taxon>Metakinetoplastina</taxon>
        <taxon>Eubodonida</taxon>
        <taxon>Bodonidae</taxon>
        <taxon>Bodo</taxon>
    </lineage>
</organism>
<evidence type="ECO:0000313" key="1">
    <source>
        <dbReference type="EMBL" id="CUF99546.1"/>
    </source>
</evidence>
<evidence type="ECO:0000313" key="2">
    <source>
        <dbReference type="Proteomes" id="UP000051952"/>
    </source>
</evidence>
<reference evidence="2" key="1">
    <citation type="submission" date="2015-09" db="EMBL/GenBank/DDBJ databases">
        <authorList>
            <consortium name="Pathogen Informatics"/>
        </authorList>
    </citation>
    <scope>NUCLEOTIDE SEQUENCE [LARGE SCALE GENOMIC DNA]</scope>
    <source>
        <strain evidence="2">Lake Konstanz</strain>
    </source>
</reference>
<protein>
    <submittedName>
        <fullName evidence="1">Uncharacterized protein</fullName>
    </submittedName>
</protein>
<sequence>MSKKVAAKGAKEEEGPQAPVFDPSTFVALESSDGDCLLLDRNCARLSRLLKQVLQDPNPSNQIEYSVSTLTFPIAPELLAKQPVTAATSPDPSTSLEGGADSAAPNTLTYPLIKIHALNSEQLSHAVAFMHYKYRYDSEAEKKTSTVFGGSGAVPRGIDGLRWAAVAHILLL</sequence>
<gene>
    <name evidence="1" type="ORF">BSAL_68820</name>
</gene>
<dbReference type="InterPro" id="IPR011333">
    <property type="entry name" value="SKP1/BTB/POZ_sf"/>
</dbReference>
<dbReference type="SUPFAM" id="SSF54695">
    <property type="entry name" value="POZ domain"/>
    <property type="match status" value="1"/>
</dbReference>
<keyword evidence="2" id="KW-1185">Reference proteome</keyword>
<dbReference type="VEuPathDB" id="TriTrypDB:BSAL_68820"/>
<dbReference type="Proteomes" id="UP000051952">
    <property type="component" value="Unassembled WGS sequence"/>
</dbReference>
<name>A0A0S4IR08_BODSA</name>